<dbReference type="InterPro" id="IPR005839">
    <property type="entry name" value="Methylthiotransferase"/>
</dbReference>
<dbReference type="SMART" id="SM00729">
    <property type="entry name" value="Elp3"/>
    <property type="match status" value="1"/>
</dbReference>
<dbReference type="SFLD" id="SFLDG01082">
    <property type="entry name" value="B12-binding_domain_containing"/>
    <property type="match status" value="1"/>
</dbReference>
<gene>
    <name evidence="11" type="ORF">C4561_04225</name>
</gene>
<keyword evidence="3 11" id="KW-0808">Transferase</keyword>
<keyword evidence="6" id="KW-0408">Iron</keyword>
<feature type="domain" description="MTTase N-terminal" evidence="9">
    <location>
        <begin position="7"/>
        <end position="145"/>
    </location>
</feature>
<dbReference type="InterPro" id="IPR023404">
    <property type="entry name" value="rSAM_horseshoe"/>
</dbReference>
<dbReference type="InterPro" id="IPR058240">
    <property type="entry name" value="rSAM_sf"/>
</dbReference>
<comment type="caution">
    <text evidence="11">The sequence shown here is derived from an EMBL/GenBank/DDBJ whole genome shotgun (WGS) entry which is preliminary data.</text>
</comment>
<comment type="cofactor">
    <cofactor evidence="1">
        <name>[4Fe-4S] cluster</name>
        <dbReference type="ChEBI" id="CHEBI:49883"/>
    </cofactor>
</comment>
<keyword evidence="7" id="KW-0411">Iron-sulfur</keyword>
<feature type="domain" description="Radical SAM core" evidence="10">
    <location>
        <begin position="163"/>
        <end position="403"/>
    </location>
</feature>
<dbReference type="Gene3D" id="3.40.50.12160">
    <property type="entry name" value="Methylthiotransferase, N-terminal domain"/>
    <property type="match status" value="1"/>
</dbReference>
<evidence type="ECO:0000256" key="7">
    <source>
        <dbReference type="ARBA" id="ARBA00023014"/>
    </source>
</evidence>
<dbReference type="EC" id="2.8.4.-" evidence="11"/>
<dbReference type="SFLD" id="SFLDS00029">
    <property type="entry name" value="Radical_SAM"/>
    <property type="match status" value="1"/>
</dbReference>
<name>A0A3A4ZCH0_UNCKA</name>
<dbReference type="EMBL" id="QZJF01000017">
    <property type="protein sequence ID" value="RJR26954.1"/>
    <property type="molecule type" value="Genomic_DNA"/>
</dbReference>
<dbReference type="Pfam" id="PF04055">
    <property type="entry name" value="Radical_SAM"/>
    <property type="match status" value="1"/>
</dbReference>
<dbReference type="InterPro" id="IPR038135">
    <property type="entry name" value="Methylthiotransferase_N_sf"/>
</dbReference>
<feature type="compositionally biased region" description="Basic and acidic residues" evidence="8">
    <location>
        <begin position="392"/>
        <end position="405"/>
    </location>
</feature>
<dbReference type="Proteomes" id="UP000265540">
    <property type="component" value="Unassembled WGS sequence"/>
</dbReference>
<dbReference type="CDD" id="cd01335">
    <property type="entry name" value="Radical_SAM"/>
    <property type="match status" value="1"/>
</dbReference>
<feature type="region of interest" description="Disordered" evidence="8">
    <location>
        <begin position="374"/>
        <end position="405"/>
    </location>
</feature>
<evidence type="ECO:0000313" key="11">
    <source>
        <dbReference type="EMBL" id="RJR26954.1"/>
    </source>
</evidence>
<dbReference type="FunFam" id="3.80.30.20:FF:000001">
    <property type="entry name" value="tRNA-2-methylthio-N(6)-dimethylallyladenosine synthase 2"/>
    <property type="match status" value="1"/>
</dbReference>
<dbReference type="PANTHER" id="PTHR43020">
    <property type="entry name" value="CDK5 REGULATORY SUBUNIT-ASSOCIATED PROTEIN 1"/>
    <property type="match status" value="1"/>
</dbReference>
<keyword evidence="2" id="KW-0004">4Fe-4S</keyword>
<dbReference type="Gene3D" id="3.80.30.20">
    <property type="entry name" value="tm_1862 like domain"/>
    <property type="match status" value="1"/>
</dbReference>
<dbReference type="PANTHER" id="PTHR43020:SF2">
    <property type="entry name" value="MITOCHONDRIAL TRNA METHYLTHIOTRANSFERASE CDK5RAP1"/>
    <property type="match status" value="1"/>
</dbReference>
<dbReference type="GO" id="GO:0035597">
    <property type="term" value="F:tRNA-2-methylthio-N(6)-dimethylallyladenosine(37) synthase activity"/>
    <property type="evidence" value="ECO:0007669"/>
    <property type="project" value="TreeGrafter"/>
</dbReference>
<dbReference type="AlphaFoldDB" id="A0A3A4ZCH0"/>
<dbReference type="PROSITE" id="PS01278">
    <property type="entry name" value="MTTASE_RADICAL"/>
    <property type="match status" value="1"/>
</dbReference>
<organism evidence="11 12">
    <name type="scientific">candidate division WWE3 bacterium</name>
    <dbReference type="NCBI Taxonomy" id="2053526"/>
    <lineage>
        <taxon>Bacteria</taxon>
        <taxon>Katanobacteria</taxon>
    </lineage>
</organism>
<accession>A0A3A4ZCH0</accession>
<evidence type="ECO:0000256" key="6">
    <source>
        <dbReference type="ARBA" id="ARBA00023004"/>
    </source>
</evidence>
<dbReference type="GO" id="GO:0046872">
    <property type="term" value="F:metal ion binding"/>
    <property type="evidence" value="ECO:0007669"/>
    <property type="project" value="UniProtKB-KW"/>
</dbReference>
<reference evidence="11 12" key="1">
    <citation type="journal article" date="2017" name="ISME J.">
        <title>Energy and carbon metabolisms in a deep terrestrial subsurface fluid microbial community.</title>
        <authorList>
            <person name="Momper L."/>
            <person name="Jungbluth S.P."/>
            <person name="Lee M.D."/>
            <person name="Amend J.P."/>
        </authorList>
    </citation>
    <scope>NUCLEOTIDE SEQUENCE [LARGE SCALE GENOMIC DNA]</scope>
    <source>
        <strain evidence="11">SURF_46</strain>
    </source>
</reference>
<dbReference type="Pfam" id="PF00919">
    <property type="entry name" value="UPF0004"/>
    <property type="match status" value="1"/>
</dbReference>
<proteinExistence type="predicted"/>
<evidence type="ECO:0000256" key="5">
    <source>
        <dbReference type="ARBA" id="ARBA00022723"/>
    </source>
</evidence>
<dbReference type="InterPro" id="IPR013848">
    <property type="entry name" value="Methylthiotransferase_N"/>
</dbReference>
<evidence type="ECO:0000256" key="2">
    <source>
        <dbReference type="ARBA" id="ARBA00022485"/>
    </source>
</evidence>
<dbReference type="InterPro" id="IPR006638">
    <property type="entry name" value="Elp3/MiaA/NifB-like_rSAM"/>
</dbReference>
<dbReference type="NCBIfam" id="TIGR00089">
    <property type="entry name" value="MiaB/RimO family radical SAM methylthiotransferase"/>
    <property type="match status" value="1"/>
</dbReference>
<protein>
    <submittedName>
        <fullName evidence="11">MiaB/RimO family radical SAM methylthiotransferase</fullName>
        <ecNumber evidence="11">2.8.4.-</ecNumber>
    </submittedName>
</protein>
<dbReference type="InterPro" id="IPR020612">
    <property type="entry name" value="Methylthiotransferase_CS"/>
</dbReference>
<dbReference type="PROSITE" id="PS51918">
    <property type="entry name" value="RADICAL_SAM"/>
    <property type="match status" value="1"/>
</dbReference>
<dbReference type="PROSITE" id="PS51449">
    <property type="entry name" value="MTTASE_N"/>
    <property type="match status" value="1"/>
</dbReference>
<evidence type="ECO:0000259" key="9">
    <source>
        <dbReference type="PROSITE" id="PS51449"/>
    </source>
</evidence>
<dbReference type="GO" id="GO:0005829">
    <property type="term" value="C:cytosol"/>
    <property type="evidence" value="ECO:0007669"/>
    <property type="project" value="TreeGrafter"/>
</dbReference>
<dbReference type="SUPFAM" id="SSF102114">
    <property type="entry name" value="Radical SAM enzymes"/>
    <property type="match status" value="1"/>
</dbReference>
<dbReference type="SFLD" id="SFLDG01061">
    <property type="entry name" value="methylthiotransferase"/>
    <property type="match status" value="1"/>
</dbReference>
<evidence type="ECO:0000256" key="4">
    <source>
        <dbReference type="ARBA" id="ARBA00022691"/>
    </source>
</evidence>
<keyword evidence="5" id="KW-0479">Metal-binding</keyword>
<evidence type="ECO:0000256" key="3">
    <source>
        <dbReference type="ARBA" id="ARBA00022679"/>
    </source>
</evidence>
<evidence type="ECO:0000256" key="8">
    <source>
        <dbReference type="SAM" id="MobiDB-lite"/>
    </source>
</evidence>
<sequence>MNIYIPRKYHIKTFGCQANIADSGTLSGILESLGYEYSSVEDAENENLALIRTLSDVDLFVINTCSVRQKSEDKVYGIGKAVNHVQKEKGSRPFIVMAGCMVGSVTGERQRYEFDELRKKTPWVDLYINPSQIFDLPLKLQESHVLDEWAVQKFDPAGINSKQEDSRRAFVNISYGCDNFCTFCVVPYARGREVSRTEADILAEINHLVKRGKSEFTLCGQNVNSWGLSMSDKFEIRTGSDDKTPFADLLRKIHSLEEVEKIDFISSNPFDFTSDLIETLKLQKISNYLHIAVQSGNNDVLKKMNRRHSIEDFYSLVESIKQARPEIELGTDLIVGFPGETEEQFLDTIELVKKIKFNVAFIAMYSPRKGTPAQKFYPDDVPAKEKKRRHKLLTEAWKKSKDENN</sequence>
<dbReference type="GO" id="GO:0051539">
    <property type="term" value="F:4 iron, 4 sulfur cluster binding"/>
    <property type="evidence" value="ECO:0007669"/>
    <property type="project" value="UniProtKB-KW"/>
</dbReference>
<keyword evidence="4" id="KW-0949">S-adenosyl-L-methionine</keyword>
<evidence type="ECO:0000259" key="10">
    <source>
        <dbReference type="PROSITE" id="PS51918"/>
    </source>
</evidence>
<evidence type="ECO:0000256" key="1">
    <source>
        <dbReference type="ARBA" id="ARBA00001966"/>
    </source>
</evidence>
<evidence type="ECO:0000313" key="12">
    <source>
        <dbReference type="Proteomes" id="UP000265540"/>
    </source>
</evidence>
<dbReference type="InterPro" id="IPR007197">
    <property type="entry name" value="rSAM"/>
</dbReference>